<proteinExistence type="predicted"/>
<evidence type="ECO:0000313" key="2">
    <source>
        <dbReference type="EMBL" id="OAD00326.1"/>
    </source>
</evidence>
<organism evidence="2 3">
    <name type="scientific">Mucor lusitanicus CBS 277.49</name>
    <dbReference type="NCBI Taxonomy" id="747725"/>
    <lineage>
        <taxon>Eukaryota</taxon>
        <taxon>Fungi</taxon>
        <taxon>Fungi incertae sedis</taxon>
        <taxon>Mucoromycota</taxon>
        <taxon>Mucoromycotina</taxon>
        <taxon>Mucoromycetes</taxon>
        <taxon>Mucorales</taxon>
        <taxon>Mucorineae</taxon>
        <taxon>Mucoraceae</taxon>
        <taxon>Mucor</taxon>
    </lineage>
</organism>
<sequence>MANTFSALSLKRDRSASASSKKESKLNAIISRLANSLQSNKKRKQYSGSSSSTSDTTTHRRSSLSAIMDYFRSAEEPDEPHPFANDAWFEQNRYKQQKKTNNASVIQREHTPSLPIHNATGILLKHKSPNASLFNTNPQLHQQHQPRYHHRHTQSTQSAITATARRKKASHIRHYSHVSCISASNITVNSEDLTAKEFADIAGIRILSEDDDHDFEHDNEDSLMRRKICTFCGDEEPDIPSLIITSSRITRNSDNNNVHSRSEIMMDDDDEDDDGADEYDASSLFEQQEPQIWDQDFWQRPGGGEEGVVLSKMASSSPAAKATLPTTSSNSIVEPPPILHELKRNSQYNMAVNQDTFIKKGRFEIHLNSARSSNVIESIAAAPKIQRPDAVVEWKRKSKPTTATITNPLKHQVTA</sequence>
<feature type="region of interest" description="Disordered" evidence="1">
    <location>
        <begin position="129"/>
        <end position="154"/>
    </location>
</feature>
<feature type="region of interest" description="Disordered" evidence="1">
    <location>
        <begin position="251"/>
        <end position="278"/>
    </location>
</feature>
<gene>
    <name evidence="2" type="ORF">MUCCIDRAFT_113793</name>
</gene>
<dbReference type="OrthoDB" id="2290958at2759"/>
<dbReference type="Proteomes" id="UP000077051">
    <property type="component" value="Unassembled WGS sequence"/>
</dbReference>
<accession>A0A168IT76</accession>
<keyword evidence="3" id="KW-1185">Reference proteome</keyword>
<dbReference type="AlphaFoldDB" id="A0A168IT76"/>
<feature type="compositionally biased region" description="Low complexity" evidence="1">
    <location>
        <begin position="47"/>
        <end position="56"/>
    </location>
</feature>
<evidence type="ECO:0000313" key="3">
    <source>
        <dbReference type="Proteomes" id="UP000077051"/>
    </source>
</evidence>
<dbReference type="EMBL" id="AMYB01000007">
    <property type="protein sequence ID" value="OAD00326.1"/>
    <property type="molecule type" value="Genomic_DNA"/>
</dbReference>
<evidence type="ECO:0000256" key="1">
    <source>
        <dbReference type="SAM" id="MobiDB-lite"/>
    </source>
</evidence>
<protein>
    <submittedName>
        <fullName evidence="2">Uncharacterized protein</fullName>
    </submittedName>
</protein>
<reference evidence="2 3" key="1">
    <citation type="submission" date="2015-06" db="EMBL/GenBank/DDBJ databases">
        <title>Expansion of signal transduction pathways in fungi by whole-genome duplication.</title>
        <authorList>
            <consortium name="DOE Joint Genome Institute"/>
            <person name="Corrochano L.M."/>
            <person name="Kuo A."/>
            <person name="Marcet-Houben M."/>
            <person name="Polaino S."/>
            <person name="Salamov A."/>
            <person name="Villalobos J.M."/>
            <person name="Alvarez M.I."/>
            <person name="Avalos J."/>
            <person name="Benito E.P."/>
            <person name="Benoit I."/>
            <person name="Burger G."/>
            <person name="Camino L.P."/>
            <person name="Canovas D."/>
            <person name="Cerda-Olmedo E."/>
            <person name="Cheng J.-F."/>
            <person name="Dominguez A."/>
            <person name="Elias M."/>
            <person name="Eslava A.P."/>
            <person name="Glaser F."/>
            <person name="Grimwood J."/>
            <person name="Gutierrez G."/>
            <person name="Heitman J."/>
            <person name="Henrissat B."/>
            <person name="Iturriaga E.A."/>
            <person name="Lang B.F."/>
            <person name="Lavin J.L."/>
            <person name="Lee S."/>
            <person name="Li W."/>
            <person name="Lindquist E."/>
            <person name="Lopez-Garcia S."/>
            <person name="Luque E.M."/>
            <person name="Marcos A.T."/>
            <person name="Martin J."/>
            <person name="Mccluskey K."/>
            <person name="Medina H.R."/>
            <person name="Miralles-Duran A."/>
            <person name="Miyazaki A."/>
            <person name="Munoz-Torres E."/>
            <person name="Oguiza J.A."/>
            <person name="Ohm R."/>
            <person name="Olmedo M."/>
            <person name="Orejas M."/>
            <person name="Ortiz-Castellanos L."/>
            <person name="Pisabarro A.G."/>
            <person name="Rodriguez-Romero J."/>
            <person name="Ruiz-Herrera J."/>
            <person name="Ruiz-Vazquez R."/>
            <person name="Sanz C."/>
            <person name="Schackwitz W."/>
            <person name="Schmutz J."/>
            <person name="Shahriari M."/>
            <person name="Shelest E."/>
            <person name="Silva-Franco F."/>
            <person name="Soanes D."/>
            <person name="Syed K."/>
            <person name="Tagua V.G."/>
            <person name="Talbot N.J."/>
            <person name="Thon M."/>
            <person name="De Vries R.P."/>
            <person name="Wiebenga A."/>
            <person name="Yadav J.S."/>
            <person name="Braun E.L."/>
            <person name="Baker S."/>
            <person name="Garre V."/>
            <person name="Horwitz B."/>
            <person name="Torres-Martinez S."/>
            <person name="Idnurm A."/>
            <person name="Herrera-Estrella A."/>
            <person name="Gabaldon T."/>
            <person name="Grigoriev I.V."/>
        </authorList>
    </citation>
    <scope>NUCLEOTIDE SEQUENCE [LARGE SCALE GENOMIC DNA]</scope>
    <source>
        <strain evidence="2 3">CBS 277.49</strain>
    </source>
</reference>
<dbReference type="VEuPathDB" id="FungiDB:MUCCIDRAFT_113793"/>
<comment type="caution">
    <text evidence="2">The sequence shown here is derived from an EMBL/GenBank/DDBJ whole genome shotgun (WGS) entry which is preliminary data.</text>
</comment>
<feature type="compositionally biased region" description="Basic and acidic residues" evidence="1">
    <location>
        <begin position="10"/>
        <end position="25"/>
    </location>
</feature>
<feature type="region of interest" description="Disordered" evidence="1">
    <location>
        <begin position="1"/>
        <end position="61"/>
    </location>
</feature>
<name>A0A168IT76_MUCCL</name>
<feature type="compositionally biased region" description="Acidic residues" evidence="1">
    <location>
        <begin position="265"/>
        <end position="278"/>
    </location>
</feature>
<feature type="compositionally biased region" description="Basic residues" evidence="1">
    <location>
        <begin position="144"/>
        <end position="153"/>
    </location>
</feature>